<evidence type="ECO:0000259" key="3">
    <source>
        <dbReference type="Pfam" id="PF12588"/>
    </source>
</evidence>
<dbReference type="Pfam" id="PF12588">
    <property type="entry name" value="PSDC"/>
    <property type="match status" value="1"/>
</dbReference>
<dbReference type="EMBL" id="CAJMWT010002105">
    <property type="protein sequence ID" value="CAE6432908.1"/>
    <property type="molecule type" value="Genomic_DNA"/>
</dbReference>
<dbReference type="InterPro" id="IPR003817">
    <property type="entry name" value="PS_Dcarbxylase"/>
</dbReference>
<name>A0A0K6GJ87_9AGAM</name>
<protein>
    <submittedName>
        <fullName evidence="5">Phosphatidylserine decarboxylase</fullName>
    </submittedName>
</protein>
<dbReference type="InterPro" id="IPR022237">
    <property type="entry name" value="PsiD-like"/>
</dbReference>
<dbReference type="GO" id="GO:0005739">
    <property type="term" value="C:mitochondrion"/>
    <property type="evidence" value="ECO:0007669"/>
    <property type="project" value="TreeGrafter"/>
</dbReference>
<reference evidence="5 6" key="1">
    <citation type="submission" date="2015-07" db="EMBL/GenBank/DDBJ databases">
        <authorList>
            <person name="Noorani M."/>
        </authorList>
    </citation>
    <scope>NUCLEOTIDE SEQUENCE [LARGE SCALE GENOMIC DNA]</scope>
    <source>
        <strain evidence="5">BBA 69670</strain>
    </source>
</reference>
<dbReference type="GO" id="GO:0004609">
    <property type="term" value="F:phosphatidylserine decarboxylase activity"/>
    <property type="evidence" value="ECO:0007669"/>
    <property type="project" value="InterPro"/>
</dbReference>
<gene>
    <name evidence="4" type="ORF">RDB_LOCUS66128</name>
    <name evidence="5" type="ORF">RSOLAG22IIIB_07120</name>
</gene>
<dbReference type="Pfam" id="PF02666">
    <property type="entry name" value="PS_Dcarbxylase"/>
    <property type="match status" value="1"/>
</dbReference>
<sequence>MSNQPYRSGIPDIPESNRRTIDFGPSSKPLIVNYRVGDWLPQDQRLVERYISELLEKVKQDKRPANELTPSVAQFKELVDKTPVLRMGFTQMFREVPPKFPYNLNPELKHQVPDYETMFRMFDYIINHAIPFDKNALVAIPIYAILDGPAGTEAGLATFLMPEVNRQFKNMFADWAKFLSSSDSRQYLTTEAGGWLSAEAHEVMPNFADTYECDPTAPHWGFQSWDDFFTRKFRNGARPVKFPDPEYADIITNACESEVYKISTDIKEQDDFWLKGQPYSLRDMINNDPYTGQFIGGSIYQAYLSVFNFHRWVSPVSGTIDRIEMIEGTYYADSPAAGQDESSQGYMTNVATRAIIWIKCDNPEIGLMGFIGVGMSEVSTCEVTVKQNQRVEKGHELGMFHYGGSTHCLIFRKRVDIHFLPEIKEKVLLNQQIATVGKGGSRTK</sequence>
<dbReference type="Proteomes" id="UP000044841">
    <property type="component" value="Unassembled WGS sequence"/>
</dbReference>
<dbReference type="GO" id="GO:0006646">
    <property type="term" value="P:phosphatidylethanolamine biosynthetic process"/>
    <property type="evidence" value="ECO:0007669"/>
    <property type="project" value="TreeGrafter"/>
</dbReference>
<evidence type="ECO:0000256" key="2">
    <source>
        <dbReference type="ARBA" id="ARBA00023239"/>
    </source>
</evidence>
<reference evidence="4" key="2">
    <citation type="submission" date="2021-01" db="EMBL/GenBank/DDBJ databases">
        <authorList>
            <person name="Kaushik A."/>
        </authorList>
    </citation>
    <scope>NUCLEOTIDE SEQUENCE</scope>
    <source>
        <strain evidence="4">AG2-2IIIB</strain>
    </source>
</reference>
<evidence type="ECO:0000256" key="1">
    <source>
        <dbReference type="ARBA" id="ARBA00022793"/>
    </source>
</evidence>
<dbReference type="PANTHER" id="PTHR10067:SF9">
    <property type="entry name" value="PHOSPHATIDYLSERINE DECARBOXYLASE FAMILY PROTEIN (AFU_ORTHOLOGUE AFUA_7G01730)"/>
    <property type="match status" value="1"/>
</dbReference>
<dbReference type="EMBL" id="CYGV01002044">
    <property type="protein sequence ID" value="CUA78506.1"/>
    <property type="molecule type" value="Genomic_DNA"/>
</dbReference>
<dbReference type="AlphaFoldDB" id="A0A0K6GJ87"/>
<dbReference type="Proteomes" id="UP000663843">
    <property type="component" value="Unassembled WGS sequence"/>
</dbReference>
<keyword evidence="6" id="KW-1185">Reference proteome</keyword>
<organism evidence="5 6">
    <name type="scientific">Rhizoctonia solani</name>
    <dbReference type="NCBI Taxonomy" id="456999"/>
    <lineage>
        <taxon>Eukaryota</taxon>
        <taxon>Fungi</taxon>
        <taxon>Dikarya</taxon>
        <taxon>Basidiomycota</taxon>
        <taxon>Agaricomycotina</taxon>
        <taxon>Agaricomycetes</taxon>
        <taxon>Cantharellales</taxon>
        <taxon>Ceratobasidiaceae</taxon>
        <taxon>Rhizoctonia</taxon>
    </lineage>
</organism>
<proteinExistence type="predicted"/>
<accession>A0A0K6GJ87</accession>
<evidence type="ECO:0000313" key="5">
    <source>
        <dbReference type="EMBL" id="CUA78506.1"/>
    </source>
</evidence>
<evidence type="ECO:0000313" key="4">
    <source>
        <dbReference type="EMBL" id="CAE6432908.1"/>
    </source>
</evidence>
<keyword evidence="2" id="KW-0456">Lyase</keyword>
<dbReference type="PANTHER" id="PTHR10067">
    <property type="entry name" value="PHOSPHATIDYLSERINE DECARBOXYLASE"/>
    <property type="match status" value="1"/>
</dbReference>
<keyword evidence="1" id="KW-0210">Decarboxylase</keyword>
<feature type="domain" description="L-tryptophan decarboxylase PsiD-like" evidence="3">
    <location>
        <begin position="70"/>
        <end position="203"/>
    </location>
</feature>
<evidence type="ECO:0000313" key="6">
    <source>
        <dbReference type="Proteomes" id="UP000044841"/>
    </source>
</evidence>